<dbReference type="Proteomes" id="UP001138500">
    <property type="component" value="Unassembled WGS sequence"/>
</dbReference>
<evidence type="ECO:0000313" key="3">
    <source>
        <dbReference type="Proteomes" id="UP001138500"/>
    </source>
</evidence>
<protein>
    <submittedName>
        <fullName evidence="2">Uncharacterized protein</fullName>
    </submittedName>
</protein>
<dbReference type="AlphaFoldDB" id="A0A9W7SS91"/>
<reference evidence="2 3" key="1">
    <citation type="journal article" date="2018" name="IMA Fungus">
        <title>IMA Genome-F 10: Nine draft genome sequences of Claviceps purpurea s.lat., including C. arundinis, C. humidiphila, and C. cf. spartinae, pseudomolecules for the pitch canker pathogen Fusarium circinatum, draft genome of Davidsoniella eucalypti, Grosmannia galeiformis, Quambalaria eucalypti, and Teratosphaeria destructans.</title>
        <authorList>
            <person name="Wingfield B.D."/>
            <person name="Liu M."/>
            <person name="Nguyen H.D."/>
            <person name="Lane F.A."/>
            <person name="Morgan S.W."/>
            <person name="De Vos L."/>
            <person name="Wilken P.M."/>
            <person name="Duong T.A."/>
            <person name="Aylward J."/>
            <person name="Coetzee M.P."/>
            <person name="Dadej K."/>
            <person name="De Beer Z.W."/>
            <person name="Findlay W."/>
            <person name="Havenga M."/>
            <person name="Kolarik M."/>
            <person name="Menzies J.G."/>
            <person name="Naidoo K."/>
            <person name="Pochopski O."/>
            <person name="Shoukouhi P."/>
            <person name="Santana Q.C."/>
            <person name="Seifert K.A."/>
            <person name="Soal N."/>
            <person name="Steenkamp E.T."/>
            <person name="Tatham C.T."/>
            <person name="van der Nest M.A."/>
            <person name="Wingfield M.J."/>
        </authorList>
    </citation>
    <scope>NUCLEOTIDE SEQUENCE [LARGE SCALE GENOMIC DNA]</scope>
    <source>
        <strain evidence="2">CMW44962</strain>
    </source>
</reference>
<dbReference type="EMBL" id="RIBY02001853">
    <property type="protein sequence ID" value="KAH9827854.1"/>
    <property type="molecule type" value="Genomic_DNA"/>
</dbReference>
<sequence length="61" mass="5720">MSSAGGAGTEEGEGRTVDDGTDDLVDLAVSGAVGGGEALGDGRDGEPGLKGTLEGGSAQGR</sequence>
<name>A0A9W7SS91_9PEZI</name>
<evidence type="ECO:0000256" key="1">
    <source>
        <dbReference type="SAM" id="MobiDB-lite"/>
    </source>
</evidence>
<keyword evidence="3" id="KW-1185">Reference proteome</keyword>
<evidence type="ECO:0000313" key="2">
    <source>
        <dbReference type="EMBL" id="KAH9827854.1"/>
    </source>
</evidence>
<accession>A0A9W7SS91</accession>
<reference evidence="2 3" key="2">
    <citation type="journal article" date="2021" name="Curr. Genet.">
        <title>Genetic response to nitrogen starvation in the aggressive Eucalyptus foliar pathogen Teratosphaeria destructans.</title>
        <authorList>
            <person name="Havenga M."/>
            <person name="Wingfield B.D."/>
            <person name="Wingfield M.J."/>
            <person name="Dreyer L.L."/>
            <person name="Roets F."/>
            <person name="Aylward J."/>
        </authorList>
    </citation>
    <scope>NUCLEOTIDE SEQUENCE [LARGE SCALE GENOMIC DNA]</scope>
    <source>
        <strain evidence="2">CMW44962</strain>
    </source>
</reference>
<feature type="region of interest" description="Disordered" evidence="1">
    <location>
        <begin position="1"/>
        <end position="61"/>
    </location>
</feature>
<gene>
    <name evidence="2" type="ORF">Tdes44962_MAKER09597</name>
</gene>
<comment type="caution">
    <text evidence="2">The sequence shown here is derived from an EMBL/GenBank/DDBJ whole genome shotgun (WGS) entry which is preliminary data.</text>
</comment>
<organism evidence="2 3">
    <name type="scientific">Teratosphaeria destructans</name>
    <dbReference type="NCBI Taxonomy" id="418781"/>
    <lineage>
        <taxon>Eukaryota</taxon>
        <taxon>Fungi</taxon>
        <taxon>Dikarya</taxon>
        <taxon>Ascomycota</taxon>
        <taxon>Pezizomycotina</taxon>
        <taxon>Dothideomycetes</taxon>
        <taxon>Dothideomycetidae</taxon>
        <taxon>Mycosphaerellales</taxon>
        <taxon>Teratosphaeriaceae</taxon>
        <taxon>Teratosphaeria</taxon>
    </lineage>
</organism>
<proteinExistence type="predicted"/>